<accession>A0A061IV11</accession>
<keyword evidence="3" id="KW-1185">Reference proteome</keyword>
<organism evidence="2 3">
    <name type="scientific">Trypanosoma rangeli SC58</name>
    <dbReference type="NCBI Taxonomy" id="429131"/>
    <lineage>
        <taxon>Eukaryota</taxon>
        <taxon>Discoba</taxon>
        <taxon>Euglenozoa</taxon>
        <taxon>Kinetoplastea</taxon>
        <taxon>Metakinetoplastina</taxon>
        <taxon>Trypanosomatida</taxon>
        <taxon>Trypanosomatidae</taxon>
        <taxon>Trypanosoma</taxon>
        <taxon>Herpetosoma</taxon>
    </lineage>
</organism>
<protein>
    <submittedName>
        <fullName evidence="2">Uncharacterized protein</fullName>
    </submittedName>
</protein>
<evidence type="ECO:0000313" key="3">
    <source>
        <dbReference type="Proteomes" id="UP000031737"/>
    </source>
</evidence>
<name>A0A061IV11_TRYRA</name>
<feature type="region of interest" description="Disordered" evidence="1">
    <location>
        <begin position="517"/>
        <end position="538"/>
    </location>
</feature>
<gene>
    <name evidence="2" type="ORF">TRSC58_06635</name>
</gene>
<dbReference type="EMBL" id="AUPL01006635">
    <property type="protein sequence ID" value="ESL05706.1"/>
    <property type="molecule type" value="Genomic_DNA"/>
</dbReference>
<evidence type="ECO:0000256" key="1">
    <source>
        <dbReference type="SAM" id="MobiDB-lite"/>
    </source>
</evidence>
<evidence type="ECO:0000313" key="2">
    <source>
        <dbReference type="EMBL" id="ESL05706.1"/>
    </source>
</evidence>
<feature type="region of interest" description="Disordered" evidence="1">
    <location>
        <begin position="323"/>
        <end position="394"/>
    </location>
</feature>
<reference evidence="2 3" key="1">
    <citation type="submission" date="2013-07" db="EMBL/GenBank/DDBJ databases">
        <authorList>
            <person name="Stoco P.H."/>
            <person name="Wagner G."/>
            <person name="Gerber A."/>
            <person name="Zaha A."/>
            <person name="Thompson C."/>
            <person name="Bartholomeu D.C."/>
            <person name="Luckemeyer D.D."/>
            <person name="Bahia D."/>
            <person name="Loreto E."/>
            <person name="Prestes E.B."/>
            <person name="Lima F.M."/>
            <person name="Rodrigues-Luiz G."/>
            <person name="Vallejo G.A."/>
            <person name="Filho J.F."/>
            <person name="Monteiro K.M."/>
            <person name="Tyler K.M."/>
            <person name="de Almeida L.G."/>
            <person name="Ortiz M.F."/>
            <person name="Siervo M.A."/>
            <person name="de Moraes M.H."/>
            <person name="Cunha O.L."/>
            <person name="Mendonca-Neto R."/>
            <person name="Silva R."/>
            <person name="Teixeira S.M."/>
            <person name="Murta S.M."/>
            <person name="Sincero T.C."/>
            <person name="Mendes T.A."/>
            <person name="Urmenyi T.P."/>
            <person name="Silva V.G."/>
            <person name="da Rocha W.D."/>
            <person name="Andersson B."/>
            <person name="Romanha A.J."/>
            <person name="Steindel M."/>
            <person name="de Vasconcelos A.T."/>
            <person name="Grisard E.C."/>
        </authorList>
    </citation>
    <scope>NUCLEOTIDE SEQUENCE [LARGE SCALE GENOMIC DNA]</scope>
    <source>
        <strain evidence="2 3">SC58</strain>
    </source>
</reference>
<comment type="caution">
    <text evidence="2">The sequence shown here is derived from an EMBL/GenBank/DDBJ whole genome shotgun (WGS) entry which is preliminary data.</text>
</comment>
<dbReference type="Proteomes" id="UP000031737">
    <property type="component" value="Unassembled WGS sequence"/>
</dbReference>
<dbReference type="AlphaFoldDB" id="A0A061IV11"/>
<dbReference type="OrthoDB" id="246991at2759"/>
<sequence length="616" mass="66244">MGNCCASLPTRPTPQEELLIHGPSREVAVGVQESEGTIVSVRQNGNAPPPITKDAPLKAVGDVQEVTDTVKEIDSSRGEGSNDRDHSGAQGVLLTPLTMSQWEIVEPTFRCSMSDDDSVDSVFNDSEFLTAQSLPLSLRQTLGPGTSVEPYMETNSVDLAGDSLNMSGLFMSCRSFYQSPSLLTNNTQLTKRLPREGQMQLPVLCRTTPLTDGMSDTPFMSCRSFYLPTPHPRDQGTLSSLGIPSLMRSGMTSLASAFQCVRHGNAFERLSSVGISLSASGAPEMRSLSHNESGMSESAMFCSCISMLDTPLTRDGCSVRGATPQLLKGPGEATVQEPPGVHPPDVKPSSSSLETATVPAAVQQPRVQKSRGPARLGTVASAPTTAHCGPRKNWSDTTHTTSYAAFRWRKNPAIQQSSGSLLAARSHSCELHRPYPEIAFSSARKRKERLDGRHGLEPPKRVRGVLSIPFGQQYSWTNMNDIHNKSLNFSLSPHKQEQKATSTNLNGLQGVGVWERHEKEESAGIEQGDTAQEGDKGEKNDILVEWRLEDQLTEDVAEATCGGGEKAAGSFLTAEGKPGSAVLKEAGKSDNASQATKTCKALHMDESSPNRVGHVT</sequence>
<dbReference type="VEuPathDB" id="TriTrypDB:TRSC58_06635"/>
<proteinExistence type="predicted"/>
<feature type="region of interest" description="Disordered" evidence="1">
    <location>
        <begin position="583"/>
        <end position="616"/>
    </location>
</feature>